<protein>
    <submittedName>
        <fullName evidence="2">Uncharacterized protein</fullName>
    </submittedName>
</protein>
<proteinExistence type="predicted"/>
<gene>
    <name evidence="2" type="ORF">SEVIR_7G017400v2</name>
</gene>
<organism evidence="2 3">
    <name type="scientific">Setaria viridis</name>
    <name type="common">Green bristlegrass</name>
    <name type="synonym">Setaria italica subsp. viridis</name>
    <dbReference type="NCBI Taxonomy" id="4556"/>
    <lineage>
        <taxon>Eukaryota</taxon>
        <taxon>Viridiplantae</taxon>
        <taxon>Streptophyta</taxon>
        <taxon>Embryophyta</taxon>
        <taxon>Tracheophyta</taxon>
        <taxon>Spermatophyta</taxon>
        <taxon>Magnoliopsida</taxon>
        <taxon>Liliopsida</taxon>
        <taxon>Poales</taxon>
        <taxon>Poaceae</taxon>
        <taxon>PACMAD clade</taxon>
        <taxon>Panicoideae</taxon>
        <taxon>Panicodae</taxon>
        <taxon>Paniceae</taxon>
        <taxon>Cenchrinae</taxon>
        <taxon>Setaria</taxon>
    </lineage>
</organism>
<reference evidence="2" key="1">
    <citation type="submission" date="2019-03" db="EMBL/GenBank/DDBJ databases">
        <title>WGS assembly of Setaria viridis.</title>
        <authorList>
            <person name="Huang P."/>
            <person name="Jenkins J."/>
            <person name="Grimwood J."/>
            <person name="Barry K."/>
            <person name="Healey A."/>
            <person name="Mamidi S."/>
            <person name="Sreedasyam A."/>
            <person name="Shu S."/>
            <person name="Feldman M."/>
            <person name="Wu J."/>
            <person name="Yu Y."/>
            <person name="Chen C."/>
            <person name="Johnson J."/>
            <person name="Rokhsar D."/>
            <person name="Baxter I."/>
            <person name="Schmutz J."/>
            <person name="Brutnell T."/>
            <person name="Kellogg E."/>
        </authorList>
    </citation>
    <scope>NUCLEOTIDE SEQUENCE [LARGE SCALE GENOMIC DNA]</scope>
</reference>
<dbReference type="Proteomes" id="UP000298652">
    <property type="component" value="Chromosome 7"/>
</dbReference>
<keyword evidence="3" id="KW-1185">Reference proteome</keyword>
<evidence type="ECO:0000313" key="3">
    <source>
        <dbReference type="Proteomes" id="UP000298652"/>
    </source>
</evidence>
<sequence>MPKGRSPLAAAAHRPGCQPRKGAKSSQGRLRSLPYSSRRRLLTLGSFSAMPSFSFALCQTFRDDLSASIIGCQLIVIYIESVNLQISYFTAADTIAFKSYHICLEKISAWY</sequence>
<dbReference type="AlphaFoldDB" id="A0A4U6TL94"/>
<name>A0A4U6TL94_SETVI</name>
<evidence type="ECO:0000256" key="1">
    <source>
        <dbReference type="SAM" id="MobiDB-lite"/>
    </source>
</evidence>
<evidence type="ECO:0000313" key="2">
    <source>
        <dbReference type="EMBL" id="TKW03338.1"/>
    </source>
</evidence>
<dbReference type="Gramene" id="TKW03338">
    <property type="protein sequence ID" value="TKW03338"/>
    <property type="gene ID" value="SEVIR_7G017400v2"/>
</dbReference>
<feature type="region of interest" description="Disordered" evidence="1">
    <location>
        <begin position="1"/>
        <end position="30"/>
    </location>
</feature>
<dbReference type="EMBL" id="CM016558">
    <property type="protein sequence ID" value="TKW03338.1"/>
    <property type="molecule type" value="Genomic_DNA"/>
</dbReference>
<accession>A0A4U6TL94</accession>